<evidence type="ECO:0000256" key="1">
    <source>
        <dbReference type="ARBA" id="ARBA00022723"/>
    </source>
</evidence>
<feature type="domain" description="PB1" evidence="8">
    <location>
        <begin position="667"/>
        <end position="750"/>
    </location>
</feature>
<dbReference type="InterPro" id="IPR000270">
    <property type="entry name" value="PB1_dom"/>
</dbReference>
<reference evidence="9" key="1">
    <citation type="submission" date="2020-05" db="EMBL/GenBank/DDBJ databases">
        <title>Phylogenomic resolution of chytrid fungi.</title>
        <authorList>
            <person name="Stajich J.E."/>
            <person name="Amses K."/>
            <person name="Simmons R."/>
            <person name="Seto K."/>
            <person name="Myers J."/>
            <person name="Bonds A."/>
            <person name="Quandt C.A."/>
            <person name="Barry K."/>
            <person name="Liu P."/>
            <person name="Grigoriev I."/>
            <person name="Longcore J.E."/>
            <person name="James T.Y."/>
        </authorList>
    </citation>
    <scope>NUCLEOTIDE SEQUENCE</scope>
    <source>
        <strain evidence="9">JEL0476</strain>
    </source>
</reference>
<evidence type="ECO:0000259" key="6">
    <source>
        <dbReference type="PROSITE" id="PS50010"/>
    </source>
</evidence>
<dbReference type="GO" id="GO:0035556">
    <property type="term" value="P:intracellular signal transduction"/>
    <property type="evidence" value="ECO:0007669"/>
    <property type="project" value="InterPro"/>
</dbReference>
<dbReference type="InterPro" id="IPR035899">
    <property type="entry name" value="DBL_dom_sf"/>
</dbReference>
<dbReference type="GO" id="GO:0005634">
    <property type="term" value="C:nucleus"/>
    <property type="evidence" value="ECO:0007669"/>
    <property type="project" value="TreeGrafter"/>
</dbReference>
<comment type="caution">
    <text evidence="9">The sequence shown here is derived from an EMBL/GenBank/DDBJ whole genome shotgun (WGS) entry which is preliminary data.</text>
</comment>
<dbReference type="InterPro" id="IPR053026">
    <property type="entry name" value="CDC42_GEF"/>
</dbReference>
<keyword evidence="5" id="KW-0472">Membrane</keyword>
<dbReference type="Pfam" id="PF00130">
    <property type="entry name" value="C1_1"/>
    <property type="match status" value="1"/>
</dbReference>
<keyword evidence="10" id="KW-1185">Reference proteome</keyword>
<dbReference type="PROSITE" id="PS00741">
    <property type="entry name" value="DH_1"/>
    <property type="match status" value="1"/>
</dbReference>
<dbReference type="AlphaFoldDB" id="A0AAD5U678"/>
<feature type="domain" description="Phorbol-ester/DAG-type" evidence="7">
    <location>
        <begin position="2"/>
        <end position="53"/>
    </location>
</feature>
<dbReference type="Pfam" id="PF00564">
    <property type="entry name" value="PB1"/>
    <property type="match status" value="1"/>
</dbReference>
<dbReference type="GO" id="GO:0005085">
    <property type="term" value="F:guanyl-nucleotide exchange factor activity"/>
    <property type="evidence" value="ECO:0007669"/>
    <property type="project" value="InterPro"/>
</dbReference>
<dbReference type="GO" id="GO:0043332">
    <property type="term" value="C:mating projection tip"/>
    <property type="evidence" value="ECO:0007669"/>
    <property type="project" value="TreeGrafter"/>
</dbReference>
<feature type="compositionally biased region" description="Polar residues" evidence="4">
    <location>
        <begin position="501"/>
        <end position="515"/>
    </location>
</feature>
<dbReference type="InterPro" id="IPR006614">
    <property type="entry name" value="Peroxin/Ferlin"/>
</dbReference>
<dbReference type="PROSITE" id="PS50010">
    <property type="entry name" value="DH_2"/>
    <property type="match status" value="1"/>
</dbReference>
<dbReference type="Gene3D" id="1.20.900.10">
    <property type="entry name" value="Dbl homology (DH) domain"/>
    <property type="match status" value="1"/>
</dbReference>
<feature type="compositionally biased region" description="Polar residues" evidence="4">
    <location>
        <begin position="469"/>
        <end position="484"/>
    </location>
</feature>
<dbReference type="SUPFAM" id="SSF57889">
    <property type="entry name" value="Cysteine-rich domain"/>
    <property type="match status" value="1"/>
</dbReference>
<evidence type="ECO:0000313" key="10">
    <source>
        <dbReference type="Proteomes" id="UP001211065"/>
    </source>
</evidence>
<keyword evidence="5" id="KW-0812">Transmembrane</keyword>
<name>A0AAD5U678_9FUNG</name>
<feature type="domain" description="DH" evidence="6">
    <location>
        <begin position="156"/>
        <end position="331"/>
    </location>
</feature>
<feature type="region of interest" description="Disordered" evidence="4">
    <location>
        <begin position="540"/>
        <end position="592"/>
    </location>
</feature>
<dbReference type="CDD" id="cd00160">
    <property type="entry name" value="RhoGEF"/>
    <property type="match status" value="1"/>
</dbReference>
<evidence type="ECO:0000256" key="5">
    <source>
        <dbReference type="SAM" id="Phobius"/>
    </source>
</evidence>
<dbReference type="GO" id="GO:0031106">
    <property type="term" value="P:septin ring organization"/>
    <property type="evidence" value="ECO:0007669"/>
    <property type="project" value="TreeGrafter"/>
</dbReference>
<dbReference type="PROSITE" id="PS51745">
    <property type="entry name" value="PB1"/>
    <property type="match status" value="1"/>
</dbReference>
<feature type="region of interest" description="Disordered" evidence="4">
    <location>
        <begin position="446"/>
        <end position="520"/>
    </location>
</feature>
<evidence type="ECO:0000313" key="9">
    <source>
        <dbReference type="EMBL" id="KAJ3225943.1"/>
    </source>
</evidence>
<keyword evidence="2" id="KW-0862">Zinc</keyword>
<dbReference type="GO" id="GO:0000935">
    <property type="term" value="C:division septum"/>
    <property type="evidence" value="ECO:0007669"/>
    <property type="project" value="TreeGrafter"/>
</dbReference>
<dbReference type="Gene3D" id="3.10.20.90">
    <property type="entry name" value="Phosphatidylinositol 3-kinase Catalytic Subunit, Chain A, domain 1"/>
    <property type="match status" value="1"/>
</dbReference>
<dbReference type="Gene3D" id="3.30.60.20">
    <property type="match status" value="1"/>
</dbReference>
<dbReference type="InterPro" id="IPR053793">
    <property type="entry name" value="PB1-like"/>
</dbReference>
<dbReference type="Proteomes" id="UP001211065">
    <property type="component" value="Unassembled WGS sequence"/>
</dbReference>
<keyword evidence="5" id="KW-1133">Transmembrane helix</keyword>
<dbReference type="SMART" id="SM00325">
    <property type="entry name" value="RhoGEF"/>
    <property type="match status" value="1"/>
</dbReference>
<protein>
    <recommendedName>
        <fullName evidence="11">Phorbol-ester/DAG-type domain-containing protein</fullName>
    </recommendedName>
</protein>
<dbReference type="InterPro" id="IPR002219">
    <property type="entry name" value="PKC_DAG/PE"/>
</dbReference>
<dbReference type="PANTHER" id="PTHR47339">
    <property type="entry name" value="CELL DIVISION CONTROL PROTEIN 24"/>
    <property type="match status" value="1"/>
</dbReference>
<dbReference type="CDD" id="cd05992">
    <property type="entry name" value="PB1"/>
    <property type="match status" value="1"/>
</dbReference>
<feature type="coiled-coil region" evidence="3">
    <location>
        <begin position="314"/>
        <end position="351"/>
    </location>
</feature>
<dbReference type="InterPro" id="IPR000219">
    <property type="entry name" value="DH_dom"/>
</dbReference>
<gene>
    <name evidence="9" type="ORF">HK099_005876</name>
</gene>
<dbReference type="SMART" id="SM00694">
    <property type="entry name" value="DysFC"/>
    <property type="match status" value="1"/>
</dbReference>
<dbReference type="PROSITE" id="PS00479">
    <property type="entry name" value="ZF_DAG_PE_1"/>
    <property type="match status" value="1"/>
</dbReference>
<dbReference type="GO" id="GO:0005778">
    <property type="term" value="C:peroxisomal membrane"/>
    <property type="evidence" value="ECO:0007669"/>
    <property type="project" value="UniProtKB-ARBA"/>
</dbReference>
<dbReference type="GO" id="GO:0046872">
    <property type="term" value="F:metal ion binding"/>
    <property type="evidence" value="ECO:0007669"/>
    <property type="project" value="UniProtKB-KW"/>
</dbReference>
<dbReference type="GO" id="GO:0030010">
    <property type="term" value="P:establishment of cell polarity"/>
    <property type="evidence" value="ECO:0007669"/>
    <property type="project" value="TreeGrafter"/>
</dbReference>
<evidence type="ECO:0000259" key="8">
    <source>
        <dbReference type="PROSITE" id="PS51745"/>
    </source>
</evidence>
<feature type="compositionally biased region" description="Polar residues" evidence="4">
    <location>
        <begin position="540"/>
        <end position="550"/>
    </location>
</feature>
<dbReference type="InterPro" id="IPR046349">
    <property type="entry name" value="C1-like_sf"/>
</dbReference>
<dbReference type="SUPFAM" id="SSF54277">
    <property type="entry name" value="CAD &amp; PB1 domains"/>
    <property type="match status" value="1"/>
</dbReference>
<evidence type="ECO:0000256" key="4">
    <source>
        <dbReference type="SAM" id="MobiDB-lite"/>
    </source>
</evidence>
<feature type="compositionally biased region" description="Low complexity" evidence="4">
    <location>
        <begin position="485"/>
        <end position="500"/>
    </location>
</feature>
<feature type="region of interest" description="Disordered" evidence="4">
    <location>
        <begin position="820"/>
        <end position="845"/>
    </location>
</feature>
<dbReference type="InterPro" id="IPR001331">
    <property type="entry name" value="GDS_CDC24_CS"/>
</dbReference>
<sequence length="1201" mass="137223">MSHTFKVYNYSGPTNCDSCKKFLWGFVKQGYQCEGCKFNSHKKCLSEVCHLPCSALIQVGAPFQHNGSDVDSSVVMNEPVASLGQNSNDIENNSSKAISLHSNGTGSVINLTSINSLSTLNTPQLPTHSRTESHSSFSSITPTVEVSSNLITTCDNRAMVIRELLETERKYVADLDTLYKYSKDVQQNNLLEESELCMLFSNLPDLLRFQSKFLSLMEETFLLPSNEQRIGLLFSQHELNFVVYEKFCANYKKATQFLLQEGHKLNSLKDVIEPFYGLPSYLIKPIQRICKYPLLIKEIIKYSEDKSYPFMDEILIAEDVMKRVTQKINELKRLEENEEIKNSLKEQLINSSLRGSIYVSSIGGVQDTSIISQQVFGLKVFWKDGDVMETFALNCKNMEQATLWKSRLETLMEAEKSRRRASVYALQQSVRNRVFRVEDDTEDFDYRSRDSGYSSTSGGIRPRGRSDAGDTSSDALYATANYNASQRSRSRTSYTRSKSQPRTQTIQPLWDTNNLPPVPVQYRRKNSENFISPYTPTILNNTIAPQSAPIQNMRRPSRDQRSGERRGSRDDRLEKNLPKKSRDERLGEPRNDAEARMLARRSQILFPTQETYTLEDDSRLRLNATTDAVNKTDAEARLSAKLKQLRQSSNATKEREKTAPTSPEGFTMKILATYAGDVFQVAVSPEGLTYKELVLKIEKKIKIFHKLAEDKRLRIKYLDNNKNEYLLINSDSDVMYAFNSSFSRGTFGEAMNLYYCHCNAHKKCKGQMQDPCPAFLQDMLDEDAYLDRDYTYIGEDSSVVIKDEKEESILSAANNNNTLTPSMSASLAPPHNNSRTFTRSKTSPSFSGSDTGSFINELAVNTAISSQEIKKASSIKTGLTARLNFATTMPKNMTRFIMRLGPLVAIQDDLIEIFTWKNPYRTVAIMLVYIILCLYPTLFLIVPQTAFIYYLIKQYYRKTKHIAMNKKETKINVNLQYLKNLQFIQNHMGAFADGYDEISRFNRNILTWNDEDETMKVLKIAIASIFGVVIFLRLVPTSWIFLGGGVFLFLQHTALFRAASATLPPVLMRNLQYRVDFVREAILNVTKAGTTGKTTVQLYENQRWWAGLGWIAHLLRSERVAWSDESGENAKPSKDDYELPGVEWEWASDDWKIDMAWNSTMDENGWVYSDHNWLNIQNKPGVTSLTRRRMWVRTMQLKKIA</sequence>
<dbReference type="PROSITE" id="PS50081">
    <property type="entry name" value="ZF_DAG_PE_2"/>
    <property type="match status" value="1"/>
</dbReference>
<dbReference type="SMART" id="SM00109">
    <property type="entry name" value="C1"/>
    <property type="match status" value="1"/>
</dbReference>
<keyword evidence="3" id="KW-0175">Coiled coil</keyword>
<evidence type="ECO:0000256" key="2">
    <source>
        <dbReference type="ARBA" id="ARBA00022833"/>
    </source>
</evidence>
<dbReference type="GO" id="GO:0007031">
    <property type="term" value="P:peroxisome organization"/>
    <property type="evidence" value="ECO:0007669"/>
    <property type="project" value="UniProtKB-ARBA"/>
</dbReference>
<evidence type="ECO:0000256" key="3">
    <source>
        <dbReference type="SAM" id="Coils"/>
    </source>
</evidence>
<feature type="compositionally biased region" description="Basic and acidic residues" evidence="4">
    <location>
        <begin position="556"/>
        <end position="592"/>
    </location>
</feature>
<dbReference type="SMART" id="SM00693">
    <property type="entry name" value="DysFN"/>
    <property type="match status" value="1"/>
</dbReference>
<dbReference type="PANTHER" id="PTHR47339:SF1">
    <property type="entry name" value="CELL DIVISION CONTROL PROTEIN 24"/>
    <property type="match status" value="1"/>
</dbReference>
<keyword evidence="1" id="KW-0479">Metal-binding</keyword>
<dbReference type="InterPro" id="IPR010482">
    <property type="entry name" value="TECPR1-like_DysF"/>
</dbReference>
<dbReference type="Pfam" id="PF06398">
    <property type="entry name" value="Pex24p"/>
    <property type="match status" value="1"/>
</dbReference>
<proteinExistence type="predicted"/>
<organism evidence="9 10">
    <name type="scientific">Clydaea vesicula</name>
    <dbReference type="NCBI Taxonomy" id="447962"/>
    <lineage>
        <taxon>Eukaryota</taxon>
        <taxon>Fungi</taxon>
        <taxon>Fungi incertae sedis</taxon>
        <taxon>Chytridiomycota</taxon>
        <taxon>Chytridiomycota incertae sedis</taxon>
        <taxon>Chytridiomycetes</taxon>
        <taxon>Lobulomycetales</taxon>
        <taxon>Lobulomycetaceae</taxon>
        <taxon>Clydaea</taxon>
    </lineage>
</organism>
<dbReference type="SUPFAM" id="SSF48065">
    <property type="entry name" value="DBL homology domain (DH-domain)"/>
    <property type="match status" value="1"/>
</dbReference>
<evidence type="ECO:0008006" key="11">
    <source>
        <dbReference type="Google" id="ProtNLM"/>
    </source>
</evidence>
<evidence type="ECO:0000259" key="7">
    <source>
        <dbReference type="PROSITE" id="PS50081"/>
    </source>
</evidence>
<dbReference type="EMBL" id="JADGJW010000048">
    <property type="protein sequence ID" value="KAJ3225943.1"/>
    <property type="molecule type" value="Genomic_DNA"/>
</dbReference>
<dbReference type="Pfam" id="PF00621">
    <property type="entry name" value="RhoGEF"/>
    <property type="match status" value="1"/>
</dbReference>
<feature type="transmembrane region" description="Helical" evidence="5">
    <location>
        <begin position="926"/>
        <end position="952"/>
    </location>
</feature>
<accession>A0AAD5U678</accession>